<evidence type="ECO:0000256" key="11">
    <source>
        <dbReference type="SAM" id="SignalP"/>
    </source>
</evidence>
<keyword evidence="7" id="KW-0675">Receptor</keyword>
<evidence type="ECO:0000256" key="6">
    <source>
        <dbReference type="ARBA" id="ARBA00023136"/>
    </source>
</evidence>
<evidence type="ECO:0000313" key="15">
    <source>
        <dbReference type="Proteomes" id="UP000244912"/>
    </source>
</evidence>
<evidence type="ECO:0000256" key="8">
    <source>
        <dbReference type="ARBA" id="ARBA00023180"/>
    </source>
</evidence>
<evidence type="ECO:0000256" key="10">
    <source>
        <dbReference type="SAM" id="Phobius"/>
    </source>
</evidence>
<accession>A0A2R8BT99</accession>
<keyword evidence="5" id="KW-0406">Ion transport</keyword>
<dbReference type="PRINTS" id="PR00169">
    <property type="entry name" value="KCHANNEL"/>
</dbReference>
<feature type="chain" id="PRO_5015360494" evidence="11">
    <location>
        <begin position="22"/>
        <end position="375"/>
    </location>
</feature>
<keyword evidence="6 10" id="KW-0472">Membrane</keyword>
<protein>
    <submittedName>
        <fullName evidence="14">Glutamine-binding periplasmic protein</fullName>
    </submittedName>
</protein>
<feature type="transmembrane region" description="Helical" evidence="10">
    <location>
        <begin position="220"/>
        <end position="244"/>
    </location>
</feature>
<evidence type="ECO:0000256" key="2">
    <source>
        <dbReference type="ARBA" id="ARBA00022448"/>
    </source>
</evidence>
<evidence type="ECO:0000256" key="3">
    <source>
        <dbReference type="ARBA" id="ARBA00022692"/>
    </source>
</evidence>
<organism evidence="14 15">
    <name type="scientific">Palleronia abyssalis</name>
    <dbReference type="NCBI Taxonomy" id="1501240"/>
    <lineage>
        <taxon>Bacteria</taxon>
        <taxon>Pseudomonadati</taxon>
        <taxon>Pseudomonadota</taxon>
        <taxon>Alphaproteobacteria</taxon>
        <taxon>Rhodobacterales</taxon>
        <taxon>Roseobacteraceae</taxon>
        <taxon>Palleronia</taxon>
    </lineage>
</organism>
<feature type="domain" description="Solute-binding protein family 3/N-terminal" evidence="12">
    <location>
        <begin position="44"/>
        <end position="373"/>
    </location>
</feature>
<dbReference type="OrthoDB" id="9768183at2"/>
<evidence type="ECO:0000313" key="14">
    <source>
        <dbReference type="EMBL" id="SPJ23355.1"/>
    </source>
</evidence>
<sequence>MIKLFARAAALLFLLTVPVSAQDETPSDTQPQLAEAVESAAGASLIVATREAPPFALRGPDGEWTGIAIEMWEALADELDLAYDLRETTLADMIEGTAEGQYAASVAALSITADREFRVDFTYPYYSTGLGIAINPISTGGWLQVARNFFSWQFMVVLAGLSAVLLTAGVAIWFFERKGNEEEFSRKPVKGLGDGFWWAAVTMTTVGYGDKSPRTIGGRIVGLIWMFTAMIIVASFTAAIAASLTVGQLGSGIEGASDLDSVRVGVVESSTGAEELARRRIDARGFESVAEGYEALLEARLDAFVHDRPVLSYVARDQFDGQVRVLDQDIGREQYGIALPEGSDLREPLNRALLSYINSPRYEELIRRYLGSDGG</sequence>
<keyword evidence="11" id="KW-0732">Signal</keyword>
<keyword evidence="9" id="KW-0407">Ion channel</keyword>
<keyword evidence="3 10" id="KW-0812">Transmembrane</keyword>
<name>A0A2R8BT99_9RHOB</name>
<dbReference type="RefSeq" id="WP_108893196.1">
    <property type="nucleotide sequence ID" value="NZ_ONZF01000002.1"/>
</dbReference>
<evidence type="ECO:0000256" key="5">
    <source>
        <dbReference type="ARBA" id="ARBA00023065"/>
    </source>
</evidence>
<dbReference type="GO" id="GO:0016020">
    <property type="term" value="C:membrane"/>
    <property type="evidence" value="ECO:0007669"/>
    <property type="project" value="UniProtKB-SubCell"/>
</dbReference>
<comment type="subcellular location">
    <subcellularLocation>
        <location evidence="1">Membrane</location>
        <topology evidence="1">Multi-pass membrane protein</topology>
    </subcellularLocation>
</comment>
<keyword evidence="2" id="KW-0813">Transport</keyword>
<evidence type="ECO:0000259" key="13">
    <source>
        <dbReference type="SMART" id="SM00079"/>
    </source>
</evidence>
<dbReference type="AlphaFoldDB" id="A0A2R8BT99"/>
<dbReference type="Pfam" id="PF00060">
    <property type="entry name" value="Lig_chan"/>
    <property type="match status" value="1"/>
</dbReference>
<dbReference type="SUPFAM" id="SSF53850">
    <property type="entry name" value="Periplasmic binding protein-like II"/>
    <property type="match status" value="1"/>
</dbReference>
<dbReference type="GO" id="GO:0015276">
    <property type="term" value="F:ligand-gated monoatomic ion channel activity"/>
    <property type="evidence" value="ECO:0007669"/>
    <property type="project" value="InterPro"/>
</dbReference>
<keyword evidence="4 10" id="KW-1133">Transmembrane helix</keyword>
<dbReference type="EMBL" id="ONZF01000002">
    <property type="protein sequence ID" value="SPJ23355.1"/>
    <property type="molecule type" value="Genomic_DNA"/>
</dbReference>
<dbReference type="Gene3D" id="1.10.287.70">
    <property type="match status" value="1"/>
</dbReference>
<keyword evidence="8" id="KW-0325">Glycoprotein</keyword>
<gene>
    <name evidence="14" type="primary">glnH_1</name>
    <name evidence="14" type="ORF">PAA8504_01165</name>
</gene>
<dbReference type="InterPro" id="IPR001320">
    <property type="entry name" value="Iontro_rcpt_C"/>
</dbReference>
<dbReference type="SMART" id="SM00079">
    <property type="entry name" value="PBPe"/>
    <property type="match status" value="1"/>
</dbReference>
<feature type="domain" description="Ionotropic glutamate receptor C-terminal" evidence="13">
    <location>
        <begin position="44"/>
        <end position="372"/>
    </location>
</feature>
<dbReference type="Pfam" id="PF00497">
    <property type="entry name" value="SBP_bac_3"/>
    <property type="match status" value="1"/>
</dbReference>
<dbReference type="Proteomes" id="UP000244912">
    <property type="component" value="Unassembled WGS sequence"/>
</dbReference>
<evidence type="ECO:0000256" key="9">
    <source>
        <dbReference type="ARBA" id="ARBA00023303"/>
    </source>
</evidence>
<dbReference type="SUPFAM" id="SSF81324">
    <property type="entry name" value="Voltage-gated potassium channels"/>
    <property type="match status" value="1"/>
</dbReference>
<evidence type="ECO:0000256" key="7">
    <source>
        <dbReference type="ARBA" id="ARBA00023170"/>
    </source>
</evidence>
<dbReference type="InterPro" id="IPR015683">
    <property type="entry name" value="Ionotropic_Glu_rcpt"/>
</dbReference>
<dbReference type="PANTHER" id="PTHR18966">
    <property type="entry name" value="IONOTROPIC GLUTAMATE RECEPTOR"/>
    <property type="match status" value="1"/>
</dbReference>
<dbReference type="Gene3D" id="3.40.190.10">
    <property type="entry name" value="Periplasmic binding protein-like II"/>
    <property type="match status" value="2"/>
</dbReference>
<keyword evidence="15" id="KW-1185">Reference proteome</keyword>
<evidence type="ECO:0000256" key="1">
    <source>
        <dbReference type="ARBA" id="ARBA00004141"/>
    </source>
</evidence>
<dbReference type="InterPro" id="IPR001638">
    <property type="entry name" value="Solute-binding_3/MltF_N"/>
</dbReference>
<reference evidence="14 15" key="1">
    <citation type="submission" date="2018-03" db="EMBL/GenBank/DDBJ databases">
        <authorList>
            <person name="Keele B.F."/>
        </authorList>
    </citation>
    <scope>NUCLEOTIDE SEQUENCE [LARGE SCALE GENOMIC DNA]</scope>
    <source>
        <strain evidence="14 15">CECT 8504</strain>
    </source>
</reference>
<evidence type="ECO:0000256" key="4">
    <source>
        <dbReference type="ARBA" id="ARBA00022989"/>
    </source>
</evidence>
<dbReference type="SMART" id="SM00062">
    <property type="entry name" value="PBPb"/>
    <property type="match status" value="1"/>
</dbReference>
<evidence type="ECO:0000259" key="12">
    <source>
        <dbReference type="SMART" id="SM00062"/>
    </source>
</evidence>
<feature type="transmembrane region" description="Helical" evidence="10">
    <location>
        <begin position="152"/>
        <end position="175"/>
    </location>
</feature>
<proteinExistence type="predicted"/>
<feature type="signal peptide" evidence="11">
    <location>
        <begin position="1"/>
        <end position="21"/>
    </location>
</feature>